<comment type="subcellular location">
    <subcellularLocation>
        <location evidence="1">Cell projection</location>
        <location evidence="1">Axon</location>
    </subcellularLocation>
    <subcellularLocation>
        <location evidence="2">Cell projection</location>
        <location evidence="2">Dendritic spine</location>
    </subcellularLocation>
</comment>
<dbReference type="SUPFAM" id="SSF69036">
    <property type="entry name" value="Bcr-Abl oncoprotein oligomerization domain"/>
    <property type="match status" value="1"/>
</dbReference>
<dbReference type="SUPFAM" id="SSF50729">
    <property type="entry name" value="PH domain-like"/>
    <property type="match status" value="1"/>
</dbReference>
<evidence type="ECO:0000259" key="8">
    <source>
        <dbReference type="PROSITE" id="PS50004"/>
    </source>
</evidence>
<dbReference type="SMART" id="SM00233">
    <property type="entry name" value="PH"/>
    <property type="match status" value="1"/>
</dbReference>
<dbReference type="InterPro" id="IPR001849">
    <property type="entry name" value="PH_domain"/>
</dbReference>
<dbReference type="InterPro" id="IPR000219">
    <property type="entry name" value="DH_dom"/>
</dbReference>
<sequence length="953" mass="108722">MWEQAEFEKHWRNEFPDGEAPVMNPSSVEDIEAELEKCKANLKVLQQALSEEKFKVIYLQTTIAQKKTCDFERRCNKGKADSKKDSPCDSDSKGGDEPFVRDITLLRGSKTGKPILDRKSQDGSETMPFIDESPTMSPHLCARGQDGEAVSPTRPEGLLPGKGLEMKKLVLSGFLASEGIYINQLEALLLPMKPLKATATTSKPVLTMEQIDTIFFMIQDIFEIHKEFYDALSPNIQQWDEKVTVGHLFQKLASQLGVYKAFVDNYKVAVETAEKCSQANSQFQKISEVRYFMTYDDSINNSLMFVFAALLYKPIDRVTRSTLVLHDLLKHTPKDHPDFTLLQDALRISQNFLSSINEEIDPRRTAVTTPKGEVRQLVKDGFLVEVSEGSRKLRHVFLFTDLLLCAKMKKTAVGRHQQYECKWYIPLADLSFQTLDDSDSLPHVQTLPEHEIEEMKIKISSIKSEIQKEKKAQKAQSRNVDRLRKKMNEQESCLLLHSPTIPFRIHNKHGKSYLFLLSSDYERSEWRESIQKLQKKDLQACVLSSVELQVLTGSCFKLRTVHNIPVTSNKDGKRQTALCSLMQCLVASAIDGGIKYLYCTLEVDSFGYFVSKAKTRVFRDTTEPRWNEEFEIELEGSQCLRILCYEKCYDKSKLNKDDNEIVDKIMGKGQVQLDPQTVQSKNWHMDVIEMNGVLIYFPSNILILFALLPYTHISFMVIFQIKVEFSMKFTSRDLSLKRTPSKKQSGVFGVKISVVTKRERSKVPYIVRQCIEEVEKRGIDEVGIYRISGVATDIQALKAAFDANTKDILVMLSDMDINAIAGTLKLYFRELPEPLLTDRLYPAFMEGIALSDPAAKENCMMHLLRSLPDPNLITFLTLLEHLKRVAEKEPVNKMSLHNLATVFGPTLLRPSDVWIPVNPPLSSQVQVLLYYLQHPPISFAELKKNTLYFSTDV</sequence>
<dbReference type="InterPro" id="IPR008936">
    <property type="entry name" value="Rho_GTPase_activation_prot"/>
</dbReference>
<dbReference type="InterPro" id="IPR015123">
    <property type="entry name" value="Bcr-Abl_oncoprot_oligo"/>
</dbReference>
<dbReference type="Proteomes" id="UP000472270">
    <property type="component" value="Unassembled WGS sequence"/>
</dbReference>
<evidence type="ECO:0000256" key="3">
    <source>
        <dbReference type="ARBA" id="ARBA00022468"/>
    </source>
</evidence>
<gene>
    <name evidence="11" type="primary">abr</name>
</gene>
<dbReference type="PROSITE" id="PS50004">
    <property type="entry name" value="C2"/>
    <property type="match status" value="1"/>
</dbReference>
<dbReference type="InterPro" id="IPR035892">
    <property type="entry name" value="C2_domain_sf"/>
</dbReference>
<dbReference type="Ensembl" id="ENSSRHT00000059244.1">
    <property type="protein sequence ID" value="ENSSRHP00000057640.1"/>
    <property type="gene ID" value="ENSSRHG00000026287.1"/>
</dbReference>
<accession>A0A673K445</accession>
<dbReference type="Gene3D" id="2.30.29.30">
    <property type="entry name" value="Pleckstrin-homology domain (PH domain)/Phosphotyrosine-binding domain (PTB)"/>
    <property type="match status" value="1"/>
</dbReference>
<dbReference type="PANTHER" id="PTHR23182:SF5">
    <property type="entry name" value="ACTIVE BREAKPOINT CLUSTER REGION-RELATED PROTEIN"/>
    <property type="match status" value="1"/>
</dbReference>
<dbReference type="Gene3D" id="1.10.555.10">
    <property type="entry name" value="Rho GTPase activation protein"/>
    <property type="match status" value="1"/>
</dbReference>
<dbReference type="SUPFAM" id="SSF49562">
    <property type="entry name" value="C2 domain (Calcium/lipid-binding domain, CaLB)"/>
    <property type="match status" value="1"/>
</dbReference>
<feature type="domain" description="C2" evidence="8">
    <location>
        <begin position="558"/>
        <end position="688"/>
    </location>
</feature>
<dbReference type="SMART" id="SM00325">
    <property type="entry name" value="RhoGEF"/>
    <property type="match status" value="1"/>
</dbReference>
<dbReference type="Gene3D" id="2.60.40.150">
    <property type="entry name" value="C2 domain"/>
    <property type="match status" value="1"/>
</dbReference>
<dbReference type="InterPro" id="IPR000008">
    <property type="entry name" value="C2_dom"/>
</dbReference>
<dbReference type="AlphaFoldDB" id="A0A673K445"/>
<dbReference type="SUPFAM" id="SSF48350">
    <property type="entry name" value="GTPase activation domain, GAP"/>
    <property type="match status" value="1"/>
</dbReference>
<dbReference type="CDD" id="cd04387">
    <property type="entry name" value="RhoGAP_Bcr"/>
    <property type="match status" value="1"/>
</dbReference>
<dbReference type="GO" id="GO:0007165">
    <property type="term" value="P:signal transduction"/>
    <property type="evidence" value="ECO:0007669"/>
    <property type="project" value="InterPro"/>
</dbReference>
<dbReference type="CDD" id="cd00160">
    <property type="entry name" value="RhoGEF"/>
    <property type="match status" value="1"/>
</dbReference>
<dbReference type="InterPro" id="IPR037769">
    <property type="entry name" value="Abr/Bcr"/>
</dbReference>
<dbReference type="GO" id="GO:0005096">
    <property type="term" value="F:GTPase activator activity"/>
    <property type="evidence" value="ECO:0007669"/>
    <property type="project" value="UniProtKB-KW"/>
</dbReference>
<dbReference type="InterPro" id="IPR000198">
    <property type="entry name" value="RhoGAP_dom"/>
</dbReference>
<evidence type="ECO:0000313" key="12">
    <source>
        <dbReference type="Proteomes" id="UP000472270"/>
    </source>
</evidence>
<dbReference type="Pfam" id="PF19057">
    <property type="entry name" value="PH_19"/>
    <property type="match status" value="1"/>
</dbReference>
<protein>
    <submittedName>
        <fullName evidence="11">Active breakpoint cluster region-related protein-like</fullName>
    </submittedName>
</protein>
<dbReference type="InterPro" id="IPR035899">
    <property type="entry name" value="DBL_dom_sf"/>
</dbReference>
<dbReference type="PROSITE" id="PS50010">
    <property type="entry name" value="DH_2"/>
    <property type="match status" value="1"/>
</dbReference>
<evidence type="ECO:0000256" key="2">
    <source>
        <dbReference type="ARBA" id="ARBA00004552"/>
    </source>
</evidence>
<evidence type="ECO:0000256" key="1">
    <source>
        <dbReference type="ARBA" id="ARBA00004489"/>
    </source>
</evidence>
<evidence type="ECO:0000259" key="10">
    <source>
        <dbReference type="PROSITE" id="PS50238"/>
    </source>
</evidence>
<dbReference type="Pfam" id="PF00621">
    <property type="entry name" value="RhoGEF"/>
    <property type="match status" value="1"/>
</dbReference>
<dbReference type="GO" id="GO:0043197">
    <property type="term" value="C:dendritic spine"/>
    <property type="evidence" value="ECO:0007669"/>
    <property type="project" value="UniProtKB-SubCell"/>
</dbReference>
<dbReference type="PROSITE" id="PS50238">
    <property type="entry name" value="RHOGAP"/>
    <property type="match status" value="1"/>
</dbReference>
<feature type="region of interest" description="Disordered" evidence="6">
    <location>
        <begin position="1"/>
        <end position="23"/>
    </location>
</feature>
<reference evidence="11" key="1">
    <citation type="submission" date="2025-08" db="UniProtKB">
        <authorList>
            <consortium name="Ensembl"/>
        </authorList>
    </citation>
    <scope>IDENTIFICATION</scope>
</reference>
<dbReference type="SUPFAM" id="SSF48065">
    <property type="entry name" value="DBL homology domain (DH-domain)"/>
    <property type="match status" value="1"/>
</dbReference>
<keyword evidence="12" id="KW-1185">Reference proteome</keyword>
<evidence type="ECO:0000313" key="11">
    <source>
        <dbReference type="Ensembl" id="ENSSRHP00000057640.1"/>
    </source>
</evidence>
<reference evidence="11" key="2">
    <citation type="submission" date="2025-09" db="UniProtKB">
        <authorList>
            <consortium name="Ensembl"/>
        </authorList>
    </citation>
    <scope>IDENTIFICATION</scope>
</reference>
<dbReference type="Pfam" id="PF00168">
    <property type="entry name" value="C2"/>
    <property type="match status" value="1"/>
</dbReference>
<keyword evidence="3" id="KW-0343">GTPase activation</keyword>
<dbReference type="InterPro" id="IPR036481">
    <property type="entry name" value="Bcr-Abl_oncoprot_oligo_sf"/>
</dbReference>
<dbReference type="Pfam" id="PF00620">
    <property type="entry name" value="RhoGAP"/>
    <property type="match status" value="1"/>
</dbReference>
<feature type="coiled-coil region" evidence="5">
    <location>
        <begin position="452"/>
        <end position="486"/>
    </location>
</feature>
<feature type="domain" description="DH" evidence="9">
    <location>
        <begin position="166"/>
        <end position="359"/>
    </location>
</feature>
<name>A0A673K445_9TELE</name>
<organism evidence="11 12">
    <name type="scientific">Sinocyclocheilus rhinocerous</name>
    <dbReference type="NCBI Taxonomy" id="307959"/>
    <lineage>
        <taxon>Eukaryota</taxon>
        <taxon>Metazoa</taxon>
        <taxon>Chordata</taxon>
        <taxon>Craniata</taxon>
        <taxon>Vertebrata</taxon>
        <taxon>Euteleostomi</taxon>
        <taxon>Actinopterygii</taxon>
        <taxon>Neopterygii</taxon>
        <taxon>Teleostei</taxon>
        <taxon>Ostariophysi</taxon>
        <taxon>Cypriniformes</taxon>
        <taxon>Cyprinidae</taxon>
        <taxon>Cyprininae</taxon>
        <taxon>Sinocyclocheilus</taxon>
    </lineage>
</organism>
<feature type="coiled-coil region" evidence="5">
    <location>
        <begin position="28"/>
        <end position="55"/>
    </location>
</feature>
<feature type="region of interest" description="Disordered" evidence="6">
    <location>
        <begin position="75"/>
        <end position="96"/>
    </location>
</feature>
<dbReference type="FunFam" id="1.10.555.10:FF:000004">
    <property type="entry name" value="active breakpoint cluster region-related protein-like"/>
    <property type="match status" value="1"/>
</dbReference>
<dbReference type="PROSITE" id="PS50003">
    <property type="entry name" value="PH_DOMAIN"/>
    <property type="match status" value="1"/>
</dbReference>
<feature type="domain" description="PH" evidence="7">
    <location>
        <begin position="376"/>
        <end position="535"/>
    </location>
</feature>
<keyword evidence="5" id="KW-0175">Coiled coil</keyword>
<evidence type="ECO:0000259" key="7">
    <source>
        <dbReference type="PROSITE" id="PS50003"/>
    </source>
</evidence>
<dbReference type="PANTHER" id="PTHR23182">
    <property type="entry name" value="BREAKPOINT CLUSTER REGION PROTEIN BCR"/>
    <property type="match status" value="1"/>
</dbReference>
<dbReference type="Gene3D" id="4.10.280.30">
    <property type="entry name" value="Bcr-Abl oncoprotein oligomerisation domain"/>
    <property type="match status" value="1"/>
</dbReference>
<feature type="compositionally biased region" description="Basic and acidic residues" evidence="6">
    <location>
        <begin position="1"/>
        <end position="15"/>
    </location>
</feature>
<dbReference type="GO" id="GO:0005085">
    <property type="term" value="F:guanyl-nucleotide exchange factor activity"/>
    <property type="evidence" value="ECO:0007669"/>
    <property type="project" value="UniProtKB-KW"/>
</dbReference>
<dbReference type="SMART" id="SM00239">
    <property type="entry name" value="C2"/>
    <property type="match status" value="1"/>
</dbReference>
<proteinExistence type="predicted"/>
<feature type="domain" description="Rho-GAP" evidence="10">
    <location>
        <begin position="750"/>
        <end position="939"/>
    </location>
</feature>
<dbReference type="InterPro" id="IPR011993">
    <property type="entry name" value="PH-like_dom_sf"/>
</dbReference>
<dbReference type="Gene3D" id="1.20.900.10">
    <property type="entry name" value="Dbl homology (DH) domain"/>
    <property type="match status" value="1"/>
</dbReference>
<dbReference type="GO" id="GO:0016020">
    <property type="term" value="C:membrane"/>
    <property type="evidence" value="ECO:0007669"/>
    <property type="project" value="TreeGrafter"/>
</dbReference>
<dbReference type="GO" id="GO:0030424">
    <property type="term" value="C:axon"/>
    <property type="evidence" value="ECO:0007669"/>
    <property type="project" value="UniProtKB-SubCell"/>
</dbReference>
<evidence type="ECO:0000256" key="5">
    <source>
        <dbReference type="SAM" id="Coils"/>
    </source>
</evidence>
<dbReference type="Pfam" id="PF09036">
    <property type="entry name" value="Bcr-Abl_Oligo"/>
    <property type="match status" value="1"/>
</dbReference>
<dbReference type="SMART" id="SM00324">
    <property type="entry name" value="RhoGAP"/>
    <property type="match status" value="1"/>
</dbReference>
<evidence type="ECO:0000256" key="6">
    <source>
        <dbReference type="SAM" id="MobiDB-lite"/>
    </source>
</evidence>
<evidence type="ECO:0000256" key="4">
    <source>
        <dbReference type="ARBA" id="ARBA00022658"/>
    </source>
</evidence>
<keyword evidence="4" id="KW-0344">Guanine-nucleotide releasing factor</keyword>
<evidence type="ECO:0000259" key="9">
    <source>
        <dbReference type="PROSITE" id="PS50010"/>
    </source>
</evidence>
<dbReference type="GO" id="GO:0004674">
    <property type="term" value="F:protein serine/threonine kinase activity"/>
    <property type="evidence" value="ECO:0007669"/>
    <property type="project" value="InterPro"/>
</dbReference>